<evidence type="ECO:0000313" key="2">
    <source>
        <dbReference type="Proteomes" id="UP000826661"/>
    </source>
</evidence>
<evidence type="ECO:0000313" key="1">
    <source>
        <dbReference type="EMBL" id="QYT04078.1"/>
    </source>
</evidence>
<dbReference type="AlphaFoldDB" id="A0A8G0LKP2"/>
<keyword evidence="2" id="KW-1185">Reference proteome</keyword>
<gene>
    <name evidence="1" type="ORF">H0G86_011011</name>
</gene>
<accession>A0A8G0LKP2</accession>
<reference evidence="1 2" key="1">
    <citation type="journal article" date="2021" name="BMC Genomics">
        <title>Telomere-to-telomere genome assembly of asparaginase-producing Trichoderma simmonsii.</title>
        <authorList>
            <person name="Chung D."/>
            <person name="Kwon Y.M."/>
            <person name="Yang Y."/>
        </authorList>
    </citation>
    <scope>NUCLEOTIDE SEQUENCE [LARGE SCALE GENOMIC DNA]</scope>
    <source>
        <strain evidence="1 2">GH-Sj1</strain>
    </source>
</reference>
<dbReference type="Proteomes" id="UP000826661">
    <property type="component" value="Chromosome VI"/>
</dbReference>
<organism evidence="1 2">
    <name type="scientific">Trichoderma simmonsii</name>
    <dbReference type="NCBI Taxonomy" id="1491479"/>
    <lineage>
        <taxon>Eukaryota</taxon>
        <taxon>Fungi</taxon>
        <taxon>Dikarya</taxon>
        <taxon>Ascomycota</taxon>
        <taxon>Pezizomycotina</taxon>
        <taxon>Sordariomycetes</taxon>
        <taxon>Hypocreomycetidae</taxon>
        <taxon>Hypocreales</taxon>
        <taxon>Hypocreaceae</taxon>
        <taxon>Trichoderma</taxon>
    </lineage>
</organism>
<sequence>MYSYSLRCHSHKCFLDGKTDPDRNFGFGHFRQSSIRRADSLEGIPTIDPGLAYSCNGTPGAVGSLSFQQSFHGRGREPRRTNAHVPRSCQRTGACTFMICAILDAMERYMHGAFCIQAAFNVERPPPRHAPLLVISHVDLEIATPGRIFSGSSVAPCQSLLAKSHPG</sequence>
<proteinExistence type="predicted"/>
<dbReference type="EMBL" id="CP075869">
    <property type="protein sequence ID" value="QYT04078.1"/>
    <property type="molecule type" value="Genomic_DNA"/>
</dbReference>
<protein>
    <submittedName>
        <fullName evidence="1">Uncharacterized protein</fullName>
    </submittedName>
</protein>
<name>A0A8G0LKP2_9HYPO</name>